<evidence type="ECO:0000256" key="9">
    <source>
        <dbReference type="ARBA" id="ARBA00023150"/>
    </source>
</evidence>
<dbReference type="FunFam" id="3.40.980.10:FF:000004">
    <property type="entry name" value="Molybdopterin molybdenumtransferase"/>
    <property type="match status" value="1"/>
</dbReference>
<dbReference type="InterPro" id="IPR001453">
    <property type="entry name" value="MoaB/Mog_dom"/>
</dbReference>
<dbReference type="EMBL" id="CP013234">
    <property type="protein sequence ID" value="AMP05304.1"/>
    <property type="molecule type" value="Genomic_DNA"/>
</dbReference>
<dbReference type="KEGG" id="cpra:CPter91_2958"/>
<dbReference type="Gene3D" id="2.170.190.11">
    <property type="entry name" value="Molybdopterin biosynthesis moea protein, domain 3"/>
    <property type="match status" value="1"/>
</dbReference>
<dbReference type="SUPFAM" id="SSF53218">
    <property type="entry name" value="Molybdenum cofactor biosynthesis proteins"/>
    <property type="match status" value="1"/>
</dbReference>
<dbReference type="Gene3D" id="2.40.340.10">
    <property type="entry name" value="MoeA, C-terminal, domain IV"/>
    <property type="match status" value="1"/>
</dbReference>
<dbReference type="InterPro" id="IPR036425">
    <property type="entry name" value="MoaB/Mog-like_dom_sf"/>
</dbReference>
<dbReference type="NCBIfam" id="NF045515">
    <property type="entry name" value="Glp_gephyrin"/>
    <property type="match status" value="1"/>
</dbReference>
<dbReference type="PATRIC" id="fig|279113.9.peg.2922"/>
<dbReference type="InterPro" id="IPR008284">
    <property type="entry name" value="MoCF_biosynth_CS"/>
</dbReference>
<keyword evidence="7 11" id="KW-0479">Metal-binding</keyword>
<dbReference type="SMART" id="SM00852">
    <property type="entry name" value="MoCF_biosynth"/>
    <property type="match status" value="1"/>
</dbReference>
<dbReference type="GO" id="GO:0005829">
    <property type="term" value="C:cytosol"/>
    <property type="evidence" value="ECO:0007669"/>
    <property type="project" value="TreeGrafter"/>
</dbReference>
<dbReference type="PANTHER" id="PTHR10192:SF5">
    <property type="entry name" value="GEPHYRIN"/>
    <property type="match status" value="1"/>
</dbReference>
<dbReference type="InterPro" id="IPR005110">
    <property type="entry name" value="MoeA_linker/N"/>
</dbReference>
<evidence type="ECO:0000256" key="7">
    <source>
        <dbReference type="ARBA" id="ARBA00022723"/>
    </source>
</evidence>
<dbReference type="NCBIfam" id="TIGR00177">
    <property type="entry name" value="molyb_syn"/>
    <property type="match status" value="1"/>
</dbReference>
<dbReference type="Gene3D" id="3.40.980.10">
    <property type="entry name" value="MoaB/Mog-like domain"/>
    <property type="match status" value="1"/>
</dbReference>
<dbReference type="Pfam" id="PF03454">
    <property type="entry name" value="MoeA_C"/>
    <property type="match status" value="1"/>
</dbReference>
<keyword evidence="9 11" id="KW-0501">Molybdenum cofactor biosynthesis</keyword>
<organism evidence="13 14">
    <name type="scientific">Collimonas pratensis</name>
    <dbReference type="NCBI Taxonomy" id="279113"/>
    <lineage>
        <taxon>Bacteria</taxon>
        <taxon>Pseudomonadati</taxon>
        <taxon>Pseudomonadota</taxon>
        <taxon>Betaproteobacteria</taxon>
        <taxon>Burkholderiales</taxon>
        <taxon>Oxalobacteraceae</taxon>
        <taxon>Collimonas</taxon>
    </lineage>
</organism>
<protein>
    <recommendedName>
        <fullName evidence="11">Molybdopterin molybdenumtransferase</fullName>
        <ecNumber evidence="11">2.10.1.1</ecNumber>
    </recommendedName>
</protein>
<dbReference type="CDD" id="cd00887">
    <property type="entry name" value="MoeA"/>
    <property type="match status" value="1"/>
</dbReference>
<dbReference type="Proteomes" id="UP000074561">
    <property type="component" value="Chromosome"/>
</dbReference>
<evidence type="ECO:0000313" key="14">
    <source>
        <dbReference type="Proteomes" id="UP000074561"/>
    </source>
</evidence>
<dbReference type="SUPFAM" id="SSF63882">
    <property type="entry name" value="MoeA N-terminal region -like"/>
    <property type="match status" value="1"/>
</dbReference>
<dbReference type="Gene3D" id="3.90.105.10">
    <property type="entry name" value="Molybdopterin biosynthesis moea protein, domain 2"/>
    <property type="match status" value="1"/>
</dbReference>
<dbReference type="InterPro" id="IPR005111">
    <property type="entry name" value="MoeA_C_domain_IV"/>
</dbReference>
<dbReference type="GO" id="GO:0006777">
    <property type="term" value="P:Mo-molybdopterin cofactor biosynthetic process"/>
    <property type="evidence" value="ECO:0007669"/>
    <property type="project" value="UniProtKB-UniRule"/>
</dbReference>
<proteinExistence type="inferred from homology"/>
<dbReference type="EC" id="2.10.1.1" evidence="11"/>
<dbReference type="Pfam" id="PF00994">
    <property type="entry name" value="MoCF_biosynth"/>
    <property type="match status" value="1"/>
</dbReference>
<dbReference type="SUPFAM" id="SSF63867">
    <property type="entry name" value="MoeA C-terminal domain-like"/>
    <property type="match status" value="1"/>
</dbReference>
<dbReference type="InterPro" id="IPR036135">
    <property type="entry name" value="MoeA_linker/N_sf"/>
</dbReference>
<comment type="catalytic activity">
    <reaction evidence="10">
        <text>adenylyl-molybdopterin + molybdate = Mo-molybdopterin + AMP + H(+)</text>
        <dbReference type="Rhea" id="RHEA:35047"/>
        <dbReference type="ChEBI" id="CHEBI:15378"/>
        <dbReference type="ChEBI" id="CHEBI:36264"/>
        <dbReference type="ChEBI" id="CHEBI:62727"/>
        <dbReference type="ChEBI" id="CHEBI:71302"/>
        <dbReference type="ChEBI" id="CHEBI:456215"/>
        <dbReference type="EC" id="2.10.1.1"/>
    </reaction>
</comment>
<evidence type="ECO:0000256" key="8">
    <source>
        <dbReference type="ARBA" id="ARBA00022842"/>
    </source>
</evidence>
<keyword evidence="5 11" id="KW-0500">Molybdenum</keyword>
<evidence type="ECO:0000313" key="13">
    <source>
        <dbReference type="EMBL" id="AMP05304.1"/>
    </source>
</evidence>
<dbReference type="GO" id="GO:0046872">
    <property type="term" value="F:metal ion binding"/>
    <property type="evidence" value="ECO:0007669"/>
    <property type="project" value="UniProtKB-UniRule"/>
</dbReference>
<evidence type="ECO:0000259" key="12">
    <source>
        <dbReference type="SMART" id="SM00852"/>
    </source>
</evidence>
<dbReference type="UniPathway" id="UPA00344"/>
<dbReference type="InterPro" id="IPR038987">
    <property type="entry name" value="MoeA-like"/>
</dbReference>
<feature type="domain" description="MoaB/Mog" evidence="12">
    <location>
        <begin position="178"/>
        <end position="320"/>
    </location>
</feature>
<gene>
    <name evidence="13" type="ORF">CPter91_2958</name>
</gene>
<sequence>MLTVAEALAVLLAADRPLAEGAAAELVPTLEANGRVLAASQVSQLNVPPADNTQMDGYAVRAADCSSGAARLPVSQRIPAGHVGAPLAAGTAARIFTGAMIPAGADAVVMQEMCEAEGDAVVIRHAPKSGEWVRRAGEDIQSGSEILAAGTRLRPQDLGLAASVGLEKLPVLRRLRVAMFFTGDELTMPGQTLKPGAIYNSNRFVLRGLLENLGCEITDYGIVPDNREATRDALRRAVQEHDLILTSGGVSVGEEDHVKPAVEAEGRLNMWQIAMKPGKPLAFGEVRRVEGGNAFFIGLPGNPVSSFVTFLIFVRPFILHQQGVAADALAPQALAMRADFDWPKADRRQEFLRVKINAGGGLDLFPHQGSGVLTSAVWGDGLVDNPAGQTIARGDILRFLPFSALLQ</sequence>
<accession>A0A127Q5J4</accession>
<evidence type="ECO:0000256" key="1">
    <source>
        <dbReference type="ARBA" id="ARBA00001946"/>
    </source>
</evidence>
<evidence type="ECO:0000256" key="6">
    <source>
        <dbReference type="ARBA" id="ARBA00022679"/>
    </source>
</evidence>
<evidence type="ECO:0000256" key="10">
    <source>
        <dbReference type="ARBA" id="ARBA00047317"/>
    </source>
</evidence>
<dbReference type="GO" id="GO:0061599">
    <property type="term" value="F:molybdopterin molybdotransferase activity"/>
    <property type="evidence" value="ECO:0007669"/>
    <property type="project" value="UniProtKB-UniRule"/>
</dbReference>
<name>A0A127Q5J4_9BURK</name>
<dbReference type="RefSeq" id="WP_236905812.1">
    <property type="nucleotide sequence ID" value="NZ_CP013234.1"/>
</dbReference>
<comment type="cofactor">
    <cofactor evidence="1 11">
        <name>Mg(2+)</name>
        <dbReference type="ChEBI" id="CHEBI:18420"/>
    </cofactor>
</comment>
<comment type="similarity">
    <text evidence="4 11">Belongs to the MoeA family.</text>
</comment>
<evidence type="ECO:0000256" key="4">
    <source>
        <dbReference type="ARBA" id="ARBA00010763"/>
    </source>
</evidence>
<comment type="pathway">
    <text evidence="3 11">Cofactor biosynthesis; molybdopterin biosynthesis.</text>
</comment>
<dbReference type="Pfam" id="PF03453">
    <property type="entry name" value="MoeA_N"/>
    <property type="match status" value="1"/>
</dbReference>
<dbReference type="InterPro" id="IPR036688">
    <property type="entry name" value="MoeA_C_domain_IV_sf"/>
</dbReference>
<comment type="function">
    <text evidence="2 11">Catalyzes the insertion of molybdate into adenylated molybdopterin with the concomitant release of AMP.</text>
</comment>
<reference evidence="13 14" key="1">
    <citation type="submission" date="2015-11" db="EMBL/GenBank/DDBJ databases">
        <title>Exploring the genomic traits of fungus-feeding bacterial genus Collimonas.</title>
        <authorList>
            <person name="Song C."/>
            <person name="Schmidt R."/>
            <person name="de Jager V."/>
            <person name="Krzyzanowska D."/>
            <person name="Jongedijk E."/>
            <person name="Cankar K."/>
            <person name="Beekwilder J."/>
            <person name="van Veen A."/>
            <person name="de Boer W."/>
            <person name="van Veen J.A."/>
            <person name="Garbeva P."/>
        </authorList>
    </citation>
    <scope>NUCLEOTIDE SEQUENCE [LARGE SCALE GENOMIC DNA]</scope>
    <source>
        <strain evidence="13 14">Ter91</strain>
    </source>
</reference>
<keyword evidence="6 11" id="KW-0808">Transferase</keyword>
<keyword evidence="8 11" id="KW-0460">Magnesium</keyword>
<evidence type="ECO:0000256" key="5">
    <source>
        <dbReference type="ARBA" id="ARBA00022505"/>
    </source>
</evidence>
<evidence type="ECO:0000256" key="11">
    <source>
        <dbReference type="RuleBase" id="RU365090"/>
    </source>
</evidence>
<dbReference type="AlphaFoldDB" id="A0A127Q5J4"/>
<evidence type="ECO:0000256" key="3">
    <source>
        <dbReference type="ARBA" id="ARBA00005046"/>
    </source>
</evidence>
<dbReference type="PROSITE" id="PS01079">
    <property type="entry name" value="MOCF_BIOSYNTHESIS_2"/>
    <property type="match status" value="1"/>
</dbReference>
<evidence type="ECO:0000256" key="2">
    <source>
        <dbReference type="ARBA" id="ARBA00002901"/>
    </source>
</evidence>
<dbReference type="STRING" id="279113.CPter91_2958"/>
<dbReference type="PANTHER" id="PTHR10192">
    <property type="entry name" value="MOLYBDOPTERIN BIOSYNTHESIS PROTEIN"/>
    <property type="match status" value="1"/>
</dbReference>